<proteinExistence type="predicted"/>
<evidence type="ECO:0000256" key="1">
    <source>
        <dbReference type="SAM" id="MobiDB-lite"/>
    </source>
</evidence>
<keyword evidence="3" id="KW-1185">Reference proteome</keyword>
<protein>
    <submittedName>
        <fullName evidence="2">Uncharacterized protein</fullName>
    </submittedName>
</protein>
<name>A0ABM8CWP0_9NOCA</name>
<feature type="compositionally biased region" description="Basic residues" evidence="1">
    <location>
        <begin position="1"/>
        <end position="11"/>
    </location>
</feature>
<reference evidence="2 3" key="1">
    <citation type="submission" date="2022-11" db="EMBL/GenBank/DDBJ databases">
        <title>Genome Sequencing of Nocardia sp. ON39_IFM12276 and assembly.</title>
        <authorList>
            <person name="Shimojima M."/>
            <person name="Toyokawa M."/>
            <person name="Uesaka K."/>
        </authorList>
    </citation>
    <scope>NUCLEOTIDE SEQUENCE [LARGE SCALE GENOMIC DNA]</scope>
    <source>
        <strain evidence="2 3">IFM 12276</strain>
    </source>
</reference>
<organism evidence="2 3">
    <name type="scientific">Nocardia sputorum</name>
    <dbReference type="NCBI Taxonomy" id="2984338"/>
    <lineage>
        <taxon>Bacteria</taxon>
        <taxon>Bacillati</taxon>
        <taxon>Actinomycetota</taxon>
        <taxon>Actinomycetes</taxon>
        <taxon>Mycobacteriales</taxon>
        <taxon>Nocardiaceae</taxon>
        <taxon>Nocardia</taxon>
    </lineage>
</organism>
<dbReference type="Proteomes" id="UP001317870">
    <property type="component" value="Chromosome"/>
</dbReference>
<feature type="region of interest" description="Disordered" evidence="1">
    <location>
        <begin position="1"/>
        <end position="30"/>
    </location>
</feature>
<gene>
    <name evidence="2" type="ORF">IFM12276_24290</name>
</gene>
<evidence type="ECO:0000313" key="3">
    <source>
        <dbReference type="Proteomes" id="UP001317870"/>
    </source>
</evidence>
<sequence length="63" mass="6749">MGQTPRNRRRPAAWSPPHAAGPQRSAEAIDGPAALSALGIRRDAAASEIPCQATERKKLGYRL</sequence>
<evidence type="ECO:0000313" key="2">
    <source>
        <dbReference type="EMBL" id="BDT99400.1"/>
    </source>
</evidence>
<accession>A0ABM8CWP0</accession>
<dbReference type="EMBL" id="AP026978">
    <property type="protein sequence ID" value="BDT99400.1"/>
    <property type="molecule type" value="Genomic_DNA"/>
</dbReference>